<dbReference type="Proteomes" id="UP000005384">
    <property type="component" value="Unassembled WGS sequence"/>
</dbReference>
<dbReference type="HOGENOM" id="CLU_1501538_0_0_9"/>
<keyword evidence="2" id="KW-1185">Reference proteome</keyword>
<dbReference type="EMBL" id="ADLN01000006">
    <property type="protein sequence ID" value="EHI61179.1"/>
    <property type="molecule type" value="Genomic_DNA"/>
</dbReference>
<dbReference type="AlphaFoldDB" id="G5IB72"/>
<dbReference type="RefSeq" id="WP_006778780.1">
    <property type="nucleotide sequence ID" value="NZ_CP040506.1"/>
</dbReference>
<sequence length="179" mass="19969">MAAIEGNSLVMNSGMNPLEGFHFMLRVEAVFDLPCKSVKGFTKENEYEYIQEGGLNDYVHMRRKPVSKPFTFEVERYVSIDYIDPLPNGAELILPVILLVSHEGGNFLSGVSRTYTFTGCTVTGKQYGSLESESSGLLTETTTIAYRQLLVVDVPRNRSEPVGFGEKYKMPGNARKLQV</sequence>
<proteinExistence type="predicted"/>
<organism evidence="1 2">
    <name type="scientific">Hungatella hathewayi WAL-18680</name>
    <dbReference type="NCBI Taxonomy" id="742737"/>
    <lineage>
        <taxon>Bacteria</taxon>
        <taxon>Bacillati</taxon>
        <taxon>Bacillota</taxon>
        <taxon>Clostridia</taxon>
        <taxon>Lachnospirales</taxon>
        <taxon>Lachnospiraceae</taxon>
        <taxon>Hungatella</taxon>
    </lineage>
</organism>
<dbReference type="PATRIC" id="fig|742737.3.peg.789"/>
<gene>
    <name evidence="1" type="ORF">HMPREF9473_00794</name>
</gene>
<name>G5IB72_9FIRM</name>
<dbReference type="OrthoDB" id="73314at2"/>
<comment type="caution">
    <text evidence="1">The sequence shown here is derived from an EMBL/GenBank/DDBJ whole genome shotgun (WGS) entry which is preliminary data.</text>
</comment>
<evidence type="ECO:0000313" key="1">
    <source>
        <dbReference type="EMBL" id="EHI61179.1"/>
    </source>
</evidence>
<accession>G5IB72</accession>
<reference evidence="1 2" key="1">
    <citation type="submission" date="2011-08" db="EMBL/GenBank/DDBJ databases">
        <title>The Genome Sequence of Clostridium hathewayi WAL-18680.</title>
        <authorList>
            <consortium name="The Broad Institute Genome Sequencing Platform"/>
            <person name="Earl A."/>
            <person name="Ward D."/>
            <person name="Feldgarden M."/>
            <person name="Gevers D."/>
            <person name="Finegold S.M."/>
            <person name="Summanen P.H."/>
            <person name="Molitoris D.R."/>
            <person name="Song M."/>
            <person name="Daigneault M."/>
            <person name="Allen-Vercoe E."/>
            <person name="Young S.K."/>
            <person name="Zeng Q."/>
            <person name="Gargeya S."/>
            <person name="Fitzgerald M."/>
            <person name="Haas B."/>
            <person name="Abouelleil A."/>
            <person name="Alvarado L."/>
            <person name="Arachchi H.M."/>
            <person name="Berlin A."/>
            <person name="Brown A."/>
            <person name="Chapman S.B."/>
            <person name="Chen Z."/>
            <person name="Dunbar C."/>
            <person name="Freedman E."/>
            <person name="Gearin G."/>
            <person name="Gellesch M."/>
            <person name="Goldberg J."/>
            <person name="Griggs A."/>
            <person name="Gujja S."/>
            <person name="Heiman D."/>
            <person name="Howarth C."/>
            <person name="Larson L."/>
            <person name="Lui A."/>
            <person name="MacDonald P.J.P."/>
            <person name="Montmayeur A."/>
            <person name="Murphy C."/>
            <person name="Neiman D."/>
            <person name="Pearson M."/>
            <person name="Priest M."/>
            <person name="Roberts A."/>
            <person name="Saif S."/>
            <person name="Shea T."/>
            <person name="Shenoy N."/>
            <person name="Sisk P."/>
            <person name="Stolte C."/>
            <person name="Sykes S."/>
            <person name="Wortman J."/>
            <person name="Nusbaum C."/>
            <person name="Birren B."/>
        </authorList>
    </citation>
    <scope>NUCLEOTIDE SEQUENCE [LARGE SCALE GENOMIC DNA]</scope>
    <source>
        <strain evidence="1 2">WAL-18680</strain>
    </source>
</reference>
<evidence type="ECO:0000313" key="2">
    <source>
        <dbReference type="Proteomes" id="UP000005384"/>
    </source>
</evidence>
<protein>
    <submittedName>
        <fullName evidence="1">Uncharacterized protein</fullName>
    </submittedName>
</protein>